<dbReference type="InterPro" id="IPR003653">
    <property type="entry name" value="Peptidase_C48_C"/>
</dbReference>
<dbReference type="InterPro" id="IPR038765">
    <property type="entry name" value="Papain-like_cys_pep_sf"/>
</dbReference>
<feature type="domain" description="Ubiquitin-like protease family profile" evidence="5">
    <location>
        <begin position="620"/>
        <end position="809"/>
    </location>
</feature>
<dbReference type="Pfam" id="PF09331">
    <property type="entry name" value="DUF1985"/>
    <property type="match status" value="1"/>
</dbReference>
<dbReference type="PANTHER" id="PTHR48449:SF2">
    <property type="entry name" value="UBIQUITIN-LIKE PROTEASE FAMILY PROFILE DOMAIN-CONTAINING PROTEIN"/>
    <property type="match status" value="1"/>
</dbReference>
<organism evidence="6">
    <name type="scientific">Brassica oleracea</name>
    <name type="common">Wild cabbage</name>
    <dbReference type="NCBI Taxonomy" id="3712"/>
    <lineage>
        <taxon>Eukaryota</taxon>
        <taxon>Viridiplantae</taxon>
        <taxon>Streptophyta</taxon>
        <taxon>Embryophyta</taxon>
        <taxon>Tracheophyta</taxon>
        <taxon>Spermatophyta</taxon>
        <taxon>Magnoliopsida</taxon>
        <taxon>eudicotyledons</taxon>
        <taxon>Gunneridae</taxon>
        <taxon>Pentapetalae</taxon>
        <taxon>rosids</taxon>
        <taxon>malvids</taxon>
        <taxon>Brassicales</taxon>
        <taxon>Brassicaceae</taxon>
        <taxon>Brassiceae</taxon>
        <taxon>Brassica</taxon>
    </lineage>
</organism>
<comment type="similarity">
    <text evidence="1">Belongs to the peptidase C48 family.</text>
</comment>
<evidence type="ECO:0000256" key="3">
    <source>
        <dbReference type="ARBA" id="ARBA00022801"/>
    </source>
</evidence>
<gene>
    <name evidence="6" type="ORF">BOLC7T41164H</name>
</gene>
<feature type="region of interest" description="Disordered" evidence="4">
    <location>
        <begin position="438"/>
        <end position="545"/>
    </location>
</feature>
<protein>
    <recommendedName>
        <fullName evidence="5">Ubiquitin-like protease family profile domain-containing protein</fullName>
    </recommendedName>
</protein>
<feature type="compositionally biased region" description="Polar residues" evidence="4">
    <location>
        <begin position="481"/>
        <end position="490"/>
    </location>
</feature>
<dbReference type="EMBL" id="LR031876">
    <property type="protein sequence ID" value="VDD35604.1"/>
    <property type="molecule type" value="Genomic_DNA"/>
</dbReference>
<dbReference type="GO" id="GO:0006508">
    <property type="term" value="P:proteolysis"/>
    <property type="evidence" value="ECO:0007669"/>
    <property type="project" value="UniProtKB-KW"/>
</dbReference>
<dbReference type="GO" id="GO:0008234">
    <property type="term" value="F:cysteine-type peptidase activity"/>
    <property type="evidence" value="ECO:0007669"/>
    <property type="project" value="InterPro"/>
</dbReference>
<dbReference type="PROSITE" id="PS50600">
    <property type="entry name" value="ULP_PROTEASE"/>
    <property type="match status" value="1"/>
</dbReference>
<name>A0A3P6EJK1_BRAOL</name>
<dbReference type="Pfam" id="PF02902">
    <property type="entry name" value="Peptidase_C48"/>
    <property type="match status" value="1"/>
</dbReference>
<dbReference type="AlphaFoldDB" id="A0A3P6EJK1"/>
<evidence type="ECO:0000259" key="5">
    <source>
        <dbReference type="PROSITE" id="PS50600"/>
    </source>
</evidence>
<reference evidence="6" key="1">
    <citation type="submission" date="2018-11" db="EMBL/GenBank/DDBJ databases">
        <authorList>
            <consortium name="Genoscope - CEA"/>
            <person name="William W."/>
        </authorList>
    </citation>
    <scope>NUCLEOTIDE SEQUENCE</scope>
</reference>
<feature type="compositionally biased region" description="Polar residues" evidence="4">
    <location>
        <begin position="457"/>
        <end position="473"/>
    </location>
</feature>
<keyword evidence="3" id="KW-0378">Hydrolase</keyword>
<dbReference type="PANTHER" id="PTHR48449">
    <property type="entry name" value="DUF1985 DOMAIN-CONTAINING PROTEIN"/>
    <property type="match status" value="1"/>
</dbReference>
<evidence type="ECO:0000256" key="2">
    <source>
        <dbReference type="ARBA" id="ARBA00022670"/>
    </source>
</evidence>
<dbReference type="SUPFAM" id="SSF54001">
    <property type="entry name" value="Cysteine proteinases"/>
    <property type="match status" value="1"/>
</dbReference>
<dbReference type="InterPro" id="IPR015410">
    <property type="entry name" value="DUF1985"/>
</dbReference>
<evidence type="ECO:0000256" key="1">
    <source>
        <dbReference type="ARBA" id="ARBA00005234"/>
    </source>
</evidence>
<accession>A0A3P6EJK1</accession>
<evidence type="ECO:0000313" key="6">
    <source>
        <dbReference type="EMBL" id="VDD35604.1"/>
    </source>
</evidence>
<evidence type="ECO:0000256" key="4">
    <source>
        <dbReference type="SAM" id="MobiDB-lite"/>
    </source>
</evidence>
<dbReference type="Gene3D" id="3.40.395.10">
    <property type="entry name" value="Adenoviral Proteinase, Chain A"/>
    <property type="match status" value="1"/>
</dbReference>
<proteinExistence type="inferred from homology"/>
<keyword evidence="2" id="KW-0645">Protease</keyword>
<sequence>MAETNDLPRRMFALGHEPVGLRVSPYHKPGALGHIIDSLEEGEIEVLKRTHFGKFLELADKTPYSGRLGRYMLSRQLKVRKKYEAWFLFSENPIRFSLRKFAIVTGLPCGKYPKQPQKEAKKMISEQPVLKRKTITDQDARIKYACLAILAYVILPTTHVPKILFEHAEKIRELDEFFVYPWGRVSFEMLMSSIKERDEVALTQSTIALQGYVQSLQMVMTKAVPGLTELVRQDSPTDAAGDDDDNVSGSNSSTFSCLFFAGCNDISCNRITKFMVRVTSIIQPATDFEIKEDCLFFSDDEDDDSVDKMVSLIRDGARFTKKMFIGGATSADVERMREEAEAEALAKKKKKRKTPCQTIPTPTQAAVDAELVASLVQAKIKIQIDRVEGKVDDLRESFDQLQEVVKKHIFENSAQLLVLQNGFKTILDSIASLSSQSHSRSVEDNPMANAPVADSVGSRTQTTIPEPQRTTSRGDADMVNEDTNINQMTSGEDDASVQRHVEEQNVDEDESSDFQLSKAESGNERVSAEDYEPNLDNEAPPIVTEDHQPDAAIPIRKSTRLKAVTKSLVGVYECDKLILNRFREAQLGAINKDAATDYHAKFNKLLHILKTSKSITIGGISVSNKDIIDIAERSRALSFKMIDVLMHHSHVVTLHQPNPRDSCCFLDSKFVSILSKNYSRFSKSPQKEDFVFTPNVLETLCDLESQTFESLRFYLPSNFDKNYWVGICVDSTTWTLIVLDCNASLRSDSVMVKELAPICHMFPYLLKQAGRNMCSKDLKALTVERPRNIPQNIKTTDSGVPTTLLMQAHAVAGIEVCKSLTSDVLDHEAKRLAVMLYEENVGPI</sequence>